<evidence type="ECO:0000313" key="3">
    <source>
        <dbReference type="Proteomes" id="UP001501337"/>
    </source>
</evidence>
<dbReference type="Proteomes" id="UP001501337">
    <property type="component" value="Unassembled WGS sequence"/>
</dbReference>
<dbReference type="Pfam" id="PF00106">
    <property type="entry name" value="adh_short"/>
    <property type="match status" value="1"/>
</dbReference>
<dbReference type="PANTHER" id="PTHR42808">
    <property type="entry name" value="HYDROXYSTEROID DEHYDROGENASE-LIKE PROTEIN 2"/>
    <property type="match status" value="1"/>
</dbReference>
<dbReference type="Gene3D" id="3.40.50.720">
    <property type="entry name" value="NAD(P)-binding Rossmann-like Domain"/>
    <property type="match status" value="1"/>
</dbReference>
<name>A0ABP7PS33_9GAMM</name>
<dbReference type="PRINTS" id="PR00080">
    <property type="entry name" value="SDRFAMILY"/>
</dbReference>
<protein>
    <submittedName>
        <fullName evidence="2">NAD(P)-dependent oxidoreductase</fullName>
    </submittedName>
</protein>
<sequence length="280" mass="30441">MNNVSESLKDRTIVITGGSRGIGREMALRFAADGANIVIAAKSAEPHPKLPGTIHSVADEVREAGGQALAVQVDVRDEQQIRDMVEEAVDTFGGIDGLINNAGAIKLATAESLPLKRFDLMYQINTRAVLACTQACLPHLKKSHCGHILNLSPPVNLNPKWFENFGPYTITKYGMSMLTMSLAAELKRYGIAVNSLWPQTLISTAAVEFEAGGEAALQKGRKPAIMADAAYAILSVPHCSLTGQWLVDEPFLKTEGVDDFEGYRYDESFDGQLMKDLFLD</sequence>
<keyword evidence="3" id="KW-1185">Reference proteome</keyword>
<dbReference type="PROSITE" id="PS00061">
    <property type="entry name" value="ADH_SHORT"/>
    <property type="match status" value="1"/>
</dbReference>
<dbReference type="InterPro" id="IPR051935">
    <property type="entry name" value="HSDL2"/>
</dbReference>
<comment type="caution">
    <text evidence="2">The sequence shown here is derived from an EMBL/GenBank/DDBJ whole genome shotgun (WGS) entry which is preliminary data.</text>
</comment>
<dbReference type="PRINTS" id="PR00081">
    <property type="entry name" value="GDHRDH"/>
</dbReference>
<evidence type="ECO:0000256" key="1">
    <source>
        <dbReference type="RuleBase" id="RU000363"/>
    </source>
</evidence>
<dbReference type="SUPFAM" id="SSF51735">
    <property type="entry name" value="NAD(P)-binding Rossmann-fold domains"/>
    <property type="match status" value="1"/>
</dbReference>
<evidence type="ECO:0000313" key="2">
    <source>
        <dbReference type="EMBL" id="GAA3970324.1"/>
    </source>
</evidence>
<reference evidence="3" key="1">
    <citation type="journal article" date="2019" name="Int. J. Syst. Evol. Microbiol.">
        <title>The Global Catalogue of Microorganisms (GCM) 10K type strain sequencing project: providing services to taxonomists for standard genome sequencing and annotation.</title>
        <authorList>
            <consortium name="The Broad Institute Genomics Platform"/>
            <consortium name="The Broad Institute Genome Sequencing Center for Infectious Disease"/>
            <person name="Wu L."/>
            <person name="Ma J."/>
        </authorList>
    </citation>
    <scope>NUCLEOTIDE SEQUENCE [LARGE SCALE GENOMIC DNA]</scope>
    <source>
        <strain evidence="3">JCM 17555</strain>
    </source>
</reference>
<dbReference type="RefSeq" id="WP_344807778.1">
    <property type="nucleotide sequence ID" value="NZ_BAABBO010000012.1"/>
</dbReference>
<dbReference type="InterPro" id="IPR002347">
    <property type="entry name" value="SDR_fam"/>
</dbReference>
<dbReference type="PANTHER" id="PTHR42808:SF3">
    <property type="entry name" value="HYDROXYSTEROID DEHYDROGENASE-LIKE PROTEIN 2"/>
    <property type="match status" value="1"/>
</dbReference>
<organism evidence="2 3">
    <name type="scientific">Allohahella marinimesophila</name>
    <dbReference type="NCBI Taxonomy" id="1054972"/>
    <lineage>
        <taxon>Bacteria</taxon>
        <taxon>Pseudomonadati</taxon>
        <taxon>Pseudomonadota</taxon>
        <taxon>Gammaproteobacteria</taxon>
        <taxon>Oceanospirillales</taxon>
        <taxon>Hahellaceae</taxon>
        <taxon>Allohahella</taxon>
    </lineage>
</organism>
<proteinExistence type="inferred from homology"/>
<gene>
    <name evidence="2" type="ORF">GCM10022278_29950</name>
</gene>
<accession>A0ABP7PS33</accession>
<dbReference type="InterPro" id="IPR020904">
    <property type="entry name" value="Sc_DH/Rdtase_CS"/>
</dbReference>
<comment type="similarity">
    <text evidence="1">Belongs to the short-chain dehydrogenases/reductases (SDR) family.</text>
</comment>
<dbReference type="NCBIfam" id="NF006133">
    <property type="entry name" value="PRK08278.1"/>
    <property type="match status" value="1"/>
</dbReference>
<dbReference type="EMBL" id="BAABBO010000012">
    <property type="protein sequence ID" value="GAA3970324.1"/>
    <property type="molecule type" value="Genomic_DNA"/>
</dbReference>
<dbReference type="InterPro" id="IPR036291">
    <property type="entry name" value="NAD(P)-bd_dom_sf"/>
</dbReference>